<gene>
    <name evidence="2" type="ORF">PSI22_17935</name>
</gene>
<evidence type="ECO:0000259" key="1">
    <source>
        <dbReference type="Pfam" id="PF09346"/>
    </source>
</evidence>
<proteinExistence type="predicted"/>
<organism evidence="2 3">
    <name type="scientific">Xenorhabdus aichiensis</name>
    <dbReference type="NCBI Taxonomy" id="3025874"/>
    <lineage>
        <taxon>Bacteria</taxon>
        <taxon>Pseudomonadati</taxon>
        <taxon>Pseudomonadota</taxon>
        <taxon>Gammaproteobacteria</taxon>
        <taxon>Enterobacterales</taxon>
        <taxon>Morganellaceae</taxon>
        <taxon>Xenorhabdus</taxon>
    </lineage>
</organism>
<sequence length="170" mass="19779">MTNKFFTDHNLKFEKSLQGLTLGEINIFIPQEFHGKDCFIEFYENFNGGYFYGGAFIYRDTFNKVNGNDYNLMEIEAFNFISLNDKEDSPYLLSISDVLKYRSKISQDFLKFAQSHLPFAGDAGDNDYWIDLDSGRIKYTRSSDIDCLNNIIDIAPSFHEFCMNIQSARR</sequence>
<comment type="caution">
    <text evidence="2">The sequence shown here is derived from an EMBL/GenBank/DDBJ whole genome shotgun (WGS) entry which is preliminary data.</text>
</comment>
<feature type="domain" description="Knr4/Smi1-like" evidence="1">
    <location>
        <begin position="37"/>
        <end position="161"/>
    </location>
</feature>
<reference evidence="2 3" key="1">
    <citation type="submission" date="2023-02" db="EMBL/GenBank/DDBJ databases">
        <title>Entomopathogenic bacteria.</title>
        <authorList>
            <person name="Machado R.A."/>
        </authorList>
    </citation>
    <scope>NUCLEOTIDE SEQUENCE [LARGE SCALE GENOMIC DNA]</scope>
    <source>
        <strain evidence="2 3">XENO-7</strain>
    </source>
</reference>
<evidence type="ECO:0000313" key="2">
    <source>
        <dbReference type="EMBL" id="MDC9623464.1"/>
    </source>
</evidence>
<dbReference type="Pfam" id="PF09346">
    <property type="entry name" value="SMI1_KNR4"/>
    <property type="match status" value="1"/>
</dbReference>
<dbReference type="InterPro" id="IPR018958">
    <property type="entry name" value="Knr4/Smi1-like_dom"/>
</dbReference>
<accession>A0ABT5M6Y7</accession>
<protein>
    <submittedName>
        <fullName evidence="2">SMI1/KNR4 family protein</fullName>
    </submittedName>
</protein>
<dbReference type="RefSeq" id="WP_273580924.1">
    <property type="nucleotide sequence ID" value="NZ_JAQRFO010000054.1"/>
</dbReference>
<dbReference type="Proteomes" id="UP001214757">
    <property type="component" value="Unassembled WGS sequence"/>
</dbReference>
<name>A0ABT5M6Y7_9GAMM</name>
<keyword evidence="3" id="KW-1185">Reference proteome</keyword>
<evidence type="ECO:0000313" key="3">
    <source>
        <dbReference type="Proteomes" id="UP001214757"/>
    </source>
</evidence>
<dbReference type="EMBL" id="JAQRFO010000054">
    <property type="protein sequence ID" value="MDC9623464.1"/>
    <property type="molecule type" value="Genomic_DNA"/>
</dbReference>